<evidence type="ECO:0000256" key="1">
    <source>
        <dbReference type="SAM" id="Phobius"/>
    </source>
</evidence>
<keyword evidence="1" id="KW-1133">Transmembrane helix</keyword>
<dbReference type="OrthoDB" id="5402524at2"/>
<dbReference type="Proteomes" id="UP000295172">
    <property type="component" value="Unassembled WGS sequence"/>
</dbReference>
<gene>
    <name evidence="2" type="ORF">E1218_32425</name>
</gene>
<evidence type="ECO:0000313" key="2">
    <source>
        <dbReference type="EMBL" id="TDD14867.1"/>
    </source>
</evidence>
<protein>
    <submittedName>
        <fullName evidence="2">DUF1345 domain-containing protein</fullName>
    </submittedName>
</protein>
<keyword evidence="3" id="KW-1185">Reference proteome</keyword>
<feature type="transmembrane region" description="Helical" evidence="1">
    <location>
        <begin position="70"/>
        <end position="90"/>
    </location>
</feature>
<keyword evidence="1" id="KW-0812">Transmembrane</keyword>
<keyword evidence="1" id="KW-0472">Membrane</keyword>
<proteinExistence type="predicted"/>
<feature type="transmembrane region" description="Helical" evidence="1">
    <location>
        <begin position="160"/>
        <end position="181"/>
    </location>
</feature>
<dbReference type="AlphaFoldDB" id="A0A4R4WCG8"/>
<comment type="caution">
    <text evidence="2">The sequence shown here is derived from an EMBL/GenBank/DDBJ whole genome shotgun (WGS) entry which is preliminary data.</text>
</comment>
<reference evidence="2 3" key="1">
    <citation type="submission" date="2019-02" db="EMBL/GenBank/DDBJ databases">
        <title>Draft genome sequences of novel Actinobacteria.</title>
        <authorList>
            <person name="Sahin N."/>
            <person name="Ay H."/>
            <person name="Saygin H."/>
        </authorList>
    </citation>
    <scope>NUCLEOTIDE SEQUENCE [LARGE SCALE GENOMIC DNA]</scope>
    <source>
        <strain evidence="2 3">16K104</strain>
    </source>
</reference>
<sequence>MLPRWTLPALGAALLLPLVWANPFHLRRDEPWLRWVELVLLAVLVLVNALYLGGLIFYLGSGDANDGIVLVKAVLLIWVTNVVAFAVWYWEMDRGGPFARAPEHEREPERADLLFPQMTVDLPGWERWLPGFTDYLFVAFTAATAFSPTDTMPLTARVKTLMGIQSAISLLTVAVVAARAVNVL</sequence>
<organism evidence="2 3">
    <name type="scientific">Kribbella turkmenica</name>
    <dbReference type="NCBI Taxonomy" id="2530375"/>
    <lineage>
        <taxon>Bacteria</taxon>
        <taxon>Bacillati</taxon>
        <taxon>Actinomycetota</taxon>
        <taxon>Actinomycetes</taxon>
        <taxon>Propionibacteriales</taxon>
        <taxon>Kribbellaceae</taxon>
        <taxon>Kribbella</taxon>
    </lineage>
</organism>
<feature type="transmembrane region" description="Helical" evidence="1">
    <location>
        <begin position="37"/>
        <end position="58"/>
    </location>
</feature>
<accession>A0A4R4WCG8</accession>
<evidence type="ECO:0000313" key="3">
    <source>
        <dbReference type="Proteomes" id="UP000295172"/>
    </source>
</evidence>
<name>A0A4R4WCG8_9ACTN</name>
<dbReference type="EMBL" id="SMKR01000217">
    <property type="protein sequence ID" value="TDD14867.1"/>
    <property type="molecule type" value="Genomic_DNA"/>
</dbReference>